<name>A0A5C4N4P6_9RHOB</name>
<evidence type="ECO:0000256" key="1">
    <source>
        <dbReference type="SAM" id="SignalP"/>
    </source>
</evidence>
<dbReference type="Pfam" id="PF20181">
    <property type="entry name" value="DUF6544"/>
    <property type="match status" value="1"/>
</dbReference>
<keyword evidence="1" id="KW-0732">Signal</keyword>
<dbReference type="AlphaFoldDB" id="A0A5C4N4P6"/>
<accession>A0A5C4N4P6</accession>
<evidence type="ECO:0000313" key="2">
    <source>
        <dbReference type="EMBL" id="TNC52511.1"/>
    </source>
</evidence>
<organism evidence="2 3">
    <name type="scientific">Rubellimicrobium rubrum</name>
    <dbReference type="NCBI Taxonomy" id="2585369"/>
    <lineage>
        <taxon>Bacteria</taxon>
        <taxon>Pseudomonadati</taxon>
        <taxon>Pseudomonadota</taxon>
        <taxon>Alphaproteobacteria</taxon>
        <taxon>Rhodobacterales</taxon>
        <taxon>Roseobacteraceae</taxon>
        <taxon>Rubellimicrobium</taxon>
    </lineage>
</organism>
<dbReference type="RefSeq" id="WP_139075195.1">
    <property type="nucleotide sequence ID" value="NZ_VDFU01000002.1"/>
</dbReference>
<protein>
    <recommendedName>
        <fullName evidence="4">DUF3179 domain-containing protein</fullName>
    </recommendedName>
</protein>
<sequence length="284" mass="30885">MKTRILVSLAALATIGVATAALALRPGASLSAEFERRLATLEPGPEGPPLTQADLAHLPAPVQRWLRRAGVVGHPPATLVHTTFDATLYRAPGGAGMSGLAHQVDVLDPRRRLYFMTTWMNGLPVAVLHDYEPDMAGMQVRAARLVDVVNLSGADFARIETVTFLNDLCAFAPSALVRPEFAWTPIDDTRAAVAYTVGPHTVTATLVVNEAGDLVDFISDDRADVSADGSPKAMRWTTPLSEHRDLDGRRVPGRGEAIWHREDGPFTYGRFTVREVTFNRRQEG</sequence>
<feature type="chain" id="PRO_5023079317" description="DUF3179 domain-containing protein" evidence="1">
    <location>
        <begin position="21"/>
        <end position="284"/>
    </location>
</feature>
<feature type="signal peptide" evidence="1">
    <location>
        <begin position="1"/>
        <end position="20"/>
    </location>
</feature>
<dbReference type="OrthoDB" id="3671061at2"/>
<comment type="caution">
    <text evidence="2">The sequence shown here is derived from an EMBL/GenBank/DDBJ whole genome shotgun (WGS) entry which is preliminary data.</text>
</comment>
<dbReference type="InterPro" id="IPR046674">
    <property type="entry name" value="DUF6544"/>
</dbReference>
<keyword evidence="3" id="KW-1185">Reference proteome</keyword>
<proteinExistence type="predicted"/>
<gene>
    <name evidence="2" type="ORF">FHG66_02985</name>
</gene>
<dbReference type="Proteomes" id="UP000305887">
    <property type="component" value="Unassembled WGS sequence"/>
</dbReference>
<evidence type="ECO:0000313" key="3">
    <source>
        <dbReference type="Proteomes" id="UP000305887"/>
    </source>
</evidence>
<reference evidence="2 3" key="1">
    <citation type="submission" date="2019-06" db="EMBL/GenBank/DDBJ databases">
        <title>YIM 131921 draft genome.</title>
        <authorList>
            <person name="Jiang L."/>
        </authorList>
    </citation>
    <scope>NUCLEOTIDE SEQUENCE [LARGE SCALE GENOMIC DNA]</scope>
    <source>
        <strain evidence="2 3">YIM 131921</strain>
    </source>
</reference>
<dbReference type="EMBL" id="VDFU01000002">
    <property type="protein sequence ID" value="TNC52511.1"/>
    <property type="molecule type" value="Genomic_DNA"/>
</dbReference>
<evidence type="ECO:0008006" key="4">
    <source>
        <dbReference type="Google" id="ProtNLM"/>
    </source>
</evidence>